<name>A0AB33CU39_XANCI</name>
<sequence length="100" mass="10505">MANLQTFDISAHLQDLETVAAYLDACLEEGGQELFLAGLGHVMKSHGMSDIVARAGLGSRSSAYRAFSSSGNPELASVGSVLDSLDLRLSVVPKEHSEVA</sequence>
<evidence type="ECO:0000313" key="1">
    <source>
        <dbReference type="EMBL" id="ASK94301.1"/>
    </source>
</evidence>
<reference evidence="1 2" key="1">
    <citation type="submission" date="2017-06" db="EMBL/GenBank/DDBJ databases">
        <title>First complete genome sequences of Xanthomonas citri pv. vignicola strains CFBP 7111, CFBP 7112 and CFBP 7113 using long-read technology.</title>
        <authorList>
            <person name="Ruh M."/>
            <person name="Briand M."/>
            <person name="Bonneau S."/>
            <person name="Jacques M.A."/>
            <person name="Chen N.W.G."/>
        </authorList>
    </citation>
    <scope>NUCLEOTIDE SEQUENCE [LARGE SCALE GENOMIC DNA]</scope>
    <source>
        <strain evidence="1 2">CFBP7111</strain>
    </source>
</reference>
<dbReference type="InterPro" id="IPR014057">
    <property type="entry name" value="HI1420"/>
</dbReference>
<dbReference type="RefSeq" id="WP_078585920.1">
    <property type="nucleotide sequence ID" value="NZ_CP022263.1"/>
</dbReference>
<dbReference type="PANTHER" id="PTHR40275">
    <property type="entry name" value="SSL7038 PROTEIN"/>
    <property type="match status" value="1"/>
</dbReference>
<dbReference type="NCBIfam" id="TIGR02684">
    <property type="entry name" value="dnstrm_HI1420"/>
    <property type="match status" value="1"/>
</dbReference>
<proteinExistence type="predicted"/>
<gene>
    <name evidence="1" type="ORF">XcvCFBP7111P_03585</name>
</gene>
<accession>A0AB33CU39</accession>
<dbReference type="Proteomes" id="UP000198357">
    <property type="component" value="Chromosome"/>
</dbReference>
<dbReference type="AlphaFoldDB" id="A0AB33CU39"/>
<dbReference type="EMBL" id="CP022263">
    <property type="protein sequence ID" value="ASK94301.1"/>
    <property type="molecule type" value="Genomic_DNA"/>
</dbReference>
<protein>
    <submittedName>
        <fullName evidence="1">Addiction module antidote protein</fullName>
    </submittedName>
</protein>
<organism evidence="1 2">
    <name type="scientific">Xanthomonas citri pv. vignicola</name>
    <dbReference type="NCBI Taxonomy" id="473426"/>
    <lineage>
        <taxon>Bacteria</taxon>
        <taxon>Pseudomonadati</taxon>
        <taxon>Pseudomonadota</taxon>
        <taxon>Gammaproteobacteria</taxon>
        <taxon>Lysobacterales</taxon>
        <taxon>Lysobacteraceae</taxon>
        <taxon>Xanthomonas</taxon>
    </lineage>
</organism>
<dbReference type="Pfam" id="PF21716">
    <property type="entry name" value="dnstrm_HI1420"/>
    <property type="match status" value="1"/>
</dbReference>
<dbReference type="PANTHER" id="PTHR40275:SF1">
    <property type="entry name" value="SSL7038 PROTEIN"/>
    <property type="match status" value="1"/>
</dbReference>
<evidence type="ECO:0000313" key="2">
    <source>
        <dbReference type="Proteomes" id="UP000198357"/>
    </source>
</evidence>